<keyword evidence="1" id="KW-0805">Transcription regulation</keyword>
<proteinExistence type="predicted"/>
<evidence type="ECO:0000256" key="3">
    <source>
        <dbReference type="ARBA" id="ARBA00023163"/>
    </source>
</evidence>
<evidence type="ECO:0000256" key="1">
    <source>
        <dbReference type="ARBA" id="ARBA00023015"/>
    </source>
</evidence>
<protein>
    <submittedName>
        <fullName evidence="5">Transcriptional regulator, MarR family</fullName>
    </submittedName>
</protein>
<name>A0ABM8V2I4_THEXY</name>
<keyword evidence="2" id="KW-0238">DNA-binding</keyword>
<dbReference type="EMBL" id="CAJRAY010000026">
    <property type="protein sequence ID" value="CAG5083104.1"/>
    <property type="molecule type" value="Genomic_DNA"/>
</dbReference>
<dbReference type="RefSeq" id="WP_015256219.1">
    <property type="nucleotide sequence ID" value="NZ_CAJRAY010000026.1"/>
</dbReference>
<dbReference type="Proteomes" id="UP000681526">
    <property type="component" value="Unassembled WGS sequence"/>
</dbReference>
<dbReference type="Gene3D" id="1.10.10.10">
    <property type="entry name" value="Winged helix-like DNA-binding domain superfamily/Winged helix DNA-binding domain"/>
    <property type="match status" value="1"/>
</dbReference>
<dbReference type="SMART" id="SM00347">
    <property type="entry name" value="HTH_MARR"/>
    <property type="match status" value="1"/>
</dbReference>
<keyword evidence="3" id="KW-0804">Transcription</keyword>
<evidence type="ECO:0000313" key="5">
    <source>
        <dbReference type="EMBL" id="CAG5083104.1"/>
    </source>
</evidence>
<evidence type="ECO:0000313" key="6">
    <source>
        <dbReference type="Proteomes" id="UP000681526"/>
    </source>
</evidence>
<dbReference type="PANTHER" id="PTHR35790">
    <property type="entry name" value="HTH-TYPE TRANSCRIPTIONAL REGULATOR PCHR"/>
    <property type="match status" value="1"/>
</dbReference>
<evidence type="ECO:0000256" key="2">
    <source>
        <dbReference type="ARBA" id="ARBA00023125"/>
    </source>
</evidence>
<organism evidence="5 6">
    <name type="scientific">Thermobacillus xylanilyticus</name>
    <dbReference type="NCBI Taxonomy" id="76633"/>
    <lineage>
        <taxon>Bacteria</taxon>
        <taxon>Bacillati</taxon>
        <taxon>Bacillota</taxon>
        <taxon>Bacilli</taxon>
        <taxon>Bacillales</taxon>
        <taxon>Paenibacillaceae</taxon>
        <taxon>Thermobacillus</taxon>
    </lineage>
</organism>
<feature type="domain" description="HTH marR-type" evidence="4">
    <location>
        <begin position="43"/>
        <end position="146"/>
    </location>
</feature>
<dbReference type="InterPro" id="IPR036390">
    <property type="entry name" value="WH_DNA-bd_sf"/>
</dbReference>
<dbReference type="PANTHER" id="PTHR35790:SF4">
    <property type="entry name" value="HTH-TYPE TRANSCRIPTIONAL REGULATOR PCHR"/>
    <property type="match status" value="1"/>
</dbReference>
<dbReference type="Pfam" id="PF01047">
    <property type="entry name" value="MarR"/>
    <property type="match status" value="1"/>
</dbReference>
<sequence>MDERLLDFKKRIESAMYRIYVSESDEDQDRLWLMERITDDRLRKLLPRMSISGLHVLDVIEAHPDGIKGIDIARELGITKGTVSKITRKLLEQELIRKVQRPDNLKEIYFLATPLGAELAGLHRLFHQEQDKKAMALLSGYDAASLEIVADFLEKLADLRQEAEPEEG</sequence>
<comment type="caution">
    <text evidence="5">The sequence shown here is derived from an EMBL/GenBank/DDBJ whole genome shotgun (WGS) entry which is preliminary data.</text>
</comment>
<reference evidence="5 6" key="1">
    <citation type="submission" date="2021-04" db="EMBL/GenBank/DDBJ databases">
        <authorList>
            <person name="Rakotoarivonina H."/>
        </authorList>
    </citation>
    <scope>NUCLEOTIDE SEQUENCE [LARGE SCALE GENOMIC DNA]</scope>
    <source>
        <strain evidence="5 6">XE</strain>
    </source>
</reference>
<dbReference type="InterPro" id="IPR036388">
    <property type="entry name" value="WH-like_DNA-bd_sf"/>
</dbReference>
<keyword evidence="6" id="KW-1185">Reference proteome</keyword>
<gene>
    <name evidence="5" type="primary">txxe 1384</name>
    <name evidence="5" type="ORF">TXXE_06770</name>
</gene>
<evidence type="ECO:0000259" key="4">
    <source>
        <dbReference type="SMART" id="SM00347"/>
    </source>
</evidence>
<dbReference type="InterPro" id="IPR052067">
    <property type="entry name" value="Metal_resp_HTH_trans_reg"/>
</dbReference>
<dbReference type="InterPro" id="IPR000835">
    <property type="entry name" value="HTH_MarR-typ"/>
</dbReference>
<accession>A0ABM8V2I4</accession>
<dbReference type="SUPFAM" id="SSF46785">
    <property type="entry name" value="Winged helix' DNA-binding domain"/>
    <property type="match status" value="1"/>
</dbReference>